<evidence type="ECO:0000313" key="2">
    <source>
        <dbReference type="Proteomes" id="UP000463951"/>
    </source>
</evidence>
<proteinExistence type="predicted"/>
<reference evidence="1 2" key="1">
    <citation type="journal article" date="2020" name="Int. J. Syst. Evol. Microbiol.">
        <title>Reclassification of Streptomyces castelarensis and Streptomyces sporoclivatus as later heterotypic synonyms of Streptomyces antimycoticus.</title>
        <authorList>
            <person name="Komaki H."/>
            <person name="Tamura T."/>
        </authorList>
    </citation>
    <scope>NUCLEOTIDE SEQUENCE [LARGE SCALE GENOMIC DNA]</scope>
    <source>
        <strain evidence="1 2">NBRC 100767</strain>
    </source>
</reference>
<name>A0A499USF2_9ACTN</name>
<dbReference type="EMBL" id="AP019620">
    <property type="protein sequence ID" value="BBJ44874.1"/>
    <property type="molecule type" value="Genomic_DNA"/>
</dbReference>
<organism evidence="1 2">
    <name type="scientific">Streptomyces antimycoticus</name>
    <dbReference type="NCBI Taxonomy" id="68175"/>
    <lineage>
        <taxon>Bacteria</taxon>
        <taxon>Bacillati</taxon>
        <taxon>Actinomycetota</taxon>
        <taxon>Actinomycetes</taxon>
        <taxon>Kitasatosporales</taxon>
        <taxon>Streptomycetaceae</taxon>
        <taxon>Streptomyces</taxon>
        <taxon>Streptomyces violaceusniger group</taxon>
    </lineage>
</organism>
<dbReference type="AlphaFoldDB" id="A0A499USF2"/>
<sequence>MIRLIVEVRGGGVPVSGGRGIGAHAAMVAPTADNAQPSDRYLALPMSCTTYIVHDMNDALYVIEVEPEVRAWLQLLRVLAE</sequence>
<accession>A0A499USF2</accession>
<gene>
    <name evidence="1" type="ORF">SSPO_075920</name>
</gene>
<dbReference type="Proteomes" id="UP000463951">
    <property type="component" value="Chromosome"/>
</dbReference>
<evidence type="ECO:0000313" key="1">
    <source>
        <dbReference type="EMBL" id="BBJ44874.1"/>
    </source>
</evidence>
<protein>
    <submittedName>
        <fullName evidence="1">Uncharacterized protein</fullName>
    </submittedName>
</protein>